<dbReference type="EMBL" id="KN848001">
    <property type="protein sequence ID" value="KIR44395.1"/>
    <property type="molecule type" value="Genomic_DNA"/>
</dbReference>
<gene>
    <name evidence="4" type="ORF">I312_06408</name>
</gene>
<dbReference type="InterPro" id="IPR011146">
    <property type="entry name" value="HIT-like"/>
</dbReference>
<accession>A0A0D0VHT8</accession>
<evidence type="ECO:0000256" key="1">
    <source>
        <dbReference type="PROSITE-ProRule" id="PRU00464"/>
    </source>
</evidence>
<dbReference type="InterPro" id="IPR019808">
    <property type="entry name" value="Histidine_triad_CS"/>
</dbReference>
<dbReference type="PROSITE" id="PS00892">
    <property type="entry name" value="HIT_1"/>
    <property type="match status" value="1"/>
</dbReference>
<dbReference type="AlphaFoldDB" id="A0A0D0VHT8"/>
<sequence length="185" mass="20997">MSQKQLFAAFDVSRQVRKFSIDSLLSLCPFYVLIVPKRVVPRLADLEANEVSDLFLSVQHIGKVLEDVYKARAMTVSLQDGVAAGQSVPHVHIHLIPRHPTDYDGKNDRIYPLLEQSENRLHGDLKNSDVPAVNGNAEGNAEHDGQTKAQMGKWKVPKDEDRKPRSTEEMEREAIWLANFFEKHQ</sequence>
<dbReference type="Pfam" id="PF01230">
    <property type="entry name" value="HIT"/>
    <property type="match status" value="1"/>
</dbReference>
<dbReference type="GO" id="GO:0003824">
    <property type="term" value="F:catalytic activity"/>
    <property type="evidence" value="ECO:0007669"/>
    <property type="project" value="InterPro"/>
</dbReference>
<proteinExistence type="predicted"/>
<evidence type="ECO:0000259" key="3">
    <source>
        <dbReference type="PROSITE" id="PS51084"/>
    </source>
</evidence>
<dbReference type="Gene3D" id="3.30.428.10">
    <property type="entry name" value="HIT-like"/>
    <property type="match status" value="1"/>
</dbReference>
<dbReference type="InterPro" id="IPR051884">
    <property type="entry name" value="Bis(5'-adenosyl)-TPase_reg"/>
</dbReference>
<dbReference type="PANTHER" id="PTHR46243:SF1">
    <property type="entry name" value="BIS(5'-ADENOSYL)-TRIPHOSPHATASE"/>
    <property type="match status" value="1"/>
</dbReference>
<dbReference type="PANTHER" id="PTHR46243">
    <property type="entry name" value="BIS(5'-ADENOSYL)-TRIPHOSPHATASE"/>
    <property type="match status" value="1"/>
</dbReference>
<feature type="domain" description="HIT" evidence="3">
    <location>
        <begin position="1"/>
        <end position="105"/>
    </location>
</feature>
<feature type="short sequence motif" description="Histidine triad motif" evidence="1">
    <location>
        <begin position="90"/>
        <end position="94"/>
    </location>
</feature>
<feature type="region of interest" description="Disordered" evidence="2">
    <location>
        <begin position="121"/>
        <end position="170"/>
    </location>
</feature>
<dbReference type="OrthoDB" id="680339at2759"/>
<dbReference type="SUPFAM" id="SSF54197">
    <property type="entry name" value="HIT-like"/>
    <property type="match status" value="1"/>
</dbReference>
<name>A0A0D0VHT8_CRYGA</name>
<organism evidence="4">
    <name type="scientific">Cryptococcus bacillisporus CA1280</name>
    <dbReference type="NCBI Taxonomy" id="1296109"/>
    <lineage>
        <taxon>Eukaryota</taxon>
        <taxon>Fungi</taxon>
        <taxon>Dikarya</taxon>
        <taxon>Basidiomycota</taxon>
        <taxon>Agaricomycotina</taxon>
        <taxon>Tremellomycetes</taxon>
        <taxon>Tremellales</taxon>
        <taxon>Cryptococcaceae</taxon>
        <taxon>Cryptococcus</taxon>
        <taxon>Cryptococcus gattii species complex</taxon>
    </lineage>
</organism>
<evidence type="ECO:0000313" key="4">
    <source>
        <dbReference type="EMBL" id="KIR44395.1"/>
    </source>
</evidence>
<protein>
    <submittedName>
        <fullName evidence="4">Bis(5'-adenosyl)-triphosphatase</fullName>
    </submittedName>
</protein>
<dbReference type="HOGENOM" id="CLU_056776_7_3_1"/>
<evidence type="ECO:0000256" key="2">
    <source>
        <dbReference type="SAM" id="MobiDB-lite"/>
    </source>
</evidence>
<dbReference type="PROSITE" id="PS51084">
    <property type="entry name" value="HIT_2"/>
    <property type="match status" value="1"/>
</dbReference>
<dbReference type="InterPro" id="IPR036265">
    <property type="entry name" value="HIT-like_sf"/>
</dbReference>
<feature type="compositionally biased region" description="Basic and acidic residues" evidence="2">
    <location>
        <begin position="156"/>
        <end position="170"/>
    </location>
</feature>
<reference evidence="4" key="1">
    <citation type="submission" date="2015-01" db="EMBL/GenBank/DDBJ databases">
        <title>The Genome Sequence of Cryptococcus gattii CA1280.</title>
        <authorList>
            <consortium name="The Broad Institute Genomics Platform"/>
            <person name="Cuomo C."/>
            <person name="Litvintseva A."/>
            <person name="Chen Y."/>
            <person name="Heitman J."/>
            <person name="Sun S."/>
            <person name="Springer D."/>
            <person name="Dromer F."/>
            <person name="Young S."/>
            <person name="Zeng Q."/>
            <person name="Gargeya S."/>
            <person name="Abouelleil A."/>
            <person name="Alvarado L."/>
            <person name="Chapman S.B."/>
            <person name="Gainer-Dewar J."/>
            <person name="Goldberg J."/>
            <person name="Griggs A."/>
            <person name="Gujja S."/>
            <person name="Hansen M."/>
            <person name="Howarth C."/>
            <person name="Imamovic A."/>
            <person name="Larimer J."/>
            <person name="Murphy C."/>
            <person name="Naylor J."/>
            <person name="Pearson M."/>
            <person name="Priest M."/>
            <person name="Roberts A."/>
            <person name="Saif S."/>
            <person name="Shea T."/>
            <person name="Sykes S."/>
            <person name="Wortman J."/>
            <person name="Nusbaum C."/>
            <person name="Birren B."/>
        </authorList>
    </citation>
    <scope>NUCLEOTIDE SEQUENCE [LARGE SCALE GENOMIC DNA]</scope>
    <source>
        <strain evidence="4">CA1280</strain>
    </source>
</reference>